<reference evidence="1" key="1">
    <citation type="submission" date="2019-10" db="EMBL/GenBank/DDBJ databases">
        <authorList>
            <consortium name="DOE Joint Genome Institute"/>
            <person name="Kuo A."/>
            <person name="Miyauchi S."/>
            <person name="Kiss E."/>
            <person name="Drula E."/>
            <person name="Kohler A."/>
            <person name="Sanchez-Garcia M."/>
            <person name="Andreopoulos B."/>
            <person name="Barry K.W."/>
            <person name="Bonito G."/>
            <person name="Buee M."/>
            <person name="Carver A."/>
            <person name="Chen C."/>
            <person name="Cichocki N."/>
            <person name="Clum A."/>
            <person name="Culley D."/>
            <person name="Crous P.W."/>
            <person name="Fauchery L."/>
            <person name="Girlanda M."/>
            <person name="Hayes R."/>
            <person name="Keri Z."/>
            <person name="Labutti K."/>
            <person name="Lipzen A."/>
            <person name="Lombard V."/>
            <person name="Magnuson J."/>
            <person name="Maillard F."/>
            <person name="Morin E."/>
            <person name="Murat C."/>
            <person name="Nolan M."/>
            <person name="Ohm R."/>
            <person name="Pangilinan J."/>
            <person name="Pereira M."/>
            <person name="Perotto S."/>
            <person name="Peter M."/>
            <person name="Riley R."/>
            <person name="Sitrit Y."/>
            <person name="Stielow B."/>
            <person name="Szollosi G."/>
            <person name="Zifcakova L."/>
            <person name="Stursova M."/>
            <person name="Spatafora J.W."/>
            <person name="Tedersoo L."/>
            <person name="Vaario L.-M."/>
            <person name="Yamada A."/>
            <person name="Yan M."/>
            <person name="Wang P."/>
            <person name="Xu J."/>
            <person name="Bruns T."/>
            <person name="Baldrian P."/>
            <person name="Vilgalys R."/>
            <person name="Henrissat B."/>
            <person name="Grigoriev I.V."/>
            <person name="Hibbett D."/>
            <person name="Nagy L.G."/>
            <person name="Martin F.M."/>
        </authorList>
    </citation>
    <scope>NUCLEOTIDE SEQUENCE</scope>
    <source>
        <strain evidence="1">P2</strain>
    </source>
</reference>
<evidence type="ECO:0000313" key="2">
    <source>
        <dbReference type="Proteomes" id="UP000886501"/>
    </source>
</evidence>
<comment type="caution">
    <text evidence="1">The sequence shown here is derived from an EMBL/GenBank/DDBJ whole genome shotgun (WGS) entry which is preliminary data.</text>
</comment>
<proteinExistence type="predicted"/>
<sequence>MFHLWDSEIPQAVKDTGIPVSIMLWSTDQYKIDRFLQFAQPGYASHAAGYNEVNQVGQGQTSPDRAVQVWYQCLRPLVEKGYTLMGPVTTSAPDGYDWMVQFFNQCGGDCHVDEVPIHWYDVRFEDFQVYINKWAGFGKPLRVTEFACQNFNGGNQPSMDQIWQFTGQAINYLESDNRILSYAPFGFMDDMYNVTPDDRLFAFQSYGLSDLGWNYVKGH</sequence>
<dbReference type="Proteomes" id="UP000886501">
    <property type="component" value="Unassembled WGS sequence"/>
</dbReference>
<protein>
    <submittedName>
        <fullName evidence="1">Uncharacterized protein</fullName>
    </submittedName>
</protein>
<keyword evidence="2" id="KW-1185">Reference proteome</keyword>
<reference evidence="1" key="2">
    <citation type="journal article" date="2020" name="Nat. Commun.">
        <title>Large-scale genome sequencing of mycorrhizal fungi provides insights into the early evolution of symbiotic traits.</title>
        <authorList>
            <person name="Miyauchi S."/>
            <person name="Kiss E."/>
            <person name="Kuo A."/>
            <person name="Drula E."/>
            <person name="Kohler A."/>
            <person name="Sanchez-Garcia M."/>
            <person name="Morin E."/>
            <person name="Andreopoulos B."/>
            <person name="Barry K.W."/>
            <person name="Bonito G."/>
            <person name="Buee M."/>
            <person name="Carver A."/>
            <person name="Chen C."/>
            <person name="Cichocki N."/>
            <person name="Clum A."/>
            <person name="Culley D."/>
            <person name="Crous P.W."/>
            <person name="Fauchery L."/>
            <person name="Girlanda M."/>
            <person name="Hayes R.D."/>
            <person name="Keri Z."/>
            <person name="LaButti K."/>
            <person name="Lipzen A."/>
            <person name="Lombard V."/>
            <person name="Magnuson J."/>
            <person name="Maillard F."/>
            <person name="Murat C."/>
            <person name="Nolan M."/>
            <person name="Ohm R.A."/>
            <person name="Pangilinan J."/>
            <person name="Pereira M.F."/>
            <person name="Perotto S."/>
            <person name="Peter M."/>
            <person name="Pfister S."/>
            <person name="Riley R."/>
            <person name="Sitrit Y."/>
            <person name="Stielow J.B."/>
            <person name="Szollosi G."/>
            <person name="Zifcakova L."/>
            <person name="Stursova M."/>
            <person name="Spatafora J.W."/>
            <person name="Tedersoo L."/>
            <person name="Vaario L.M."/>
            <person name="Yamada A."/>
            <person name="Yan M."/>
            <person name="Wang P."/>
            <person name="Xu J."/>
            <person name="Bruns T."/>
            <person name="Baldrian P."/>
            <person name="Vilgalys R."/>
            <person name="Dunand C."/>
            <person name="Henrissat B."/>
            <person name="Grigoriev I.V."/>
            <person name="Hibbett D."/>
            <person name="Nagy L.G."/>
            <person name="Martin F.M."/>
        </authorList>
    </citation>
    <scope>NUCLEOTIDE SEQUENCE</scope>
    <source>
        <strain evidence="1">P2</strain>
    </source>
</reference>
<gene>
    <name evidence="1" type="ORF">BDM02DRAFT_3094347</name>
</gene>
<organism evidence="1 2">
    <name type="scientific">Thelephora ganbajun</name>
    <name type="common">Ganba fungus</name>
    <dbReference type="NCBI Taxonomy" id="370292"/>
    <lineage>
        <taxon>Eukaryota</taxon>
        <taxon>Fungi</taxon>
        <taxon>Dikarya</taxon>
        <taxon>Basidiomycota</taxon>
        <taxon>Agaricomycotina</taxon>
        <taxon>Agaricomycetes</taxon>
        <taxon>Thelephorales</taxon>
        <taxon>Thelephoraceae</taxon>
        <taxon>Thelephora</taxon>
    </lineage>
</organism>
<accession>A0ACB6ZKG4</accession>
<name>A0ACB6ZKG4_THEGA</name>
<dbReference type="EMBL" id="MU117995">
    <property type="protein sequence ID" value="KAF9649636.1"/>
    <property type="molecule type" value="Genomic_DNA"/>
</dbReference>
<evidence type="ECO:0000313" key="1">
    <source>
        <dbReference type="EMBL" id="KAF9649636.1"/>
    </source>
</evidence>